<dbReference type="AlphaFoldDB" id="A0A1R1PHF6"/>
<keyword evidence="21" id="KW-1185">Reference proteome</keyword>
<evidence type="ECO:0000256" key="11">
    <source>
        <dbReference type="ARBA" id="ARBA00023098"/>
    </source>
</evidence>
<evidence type="ECO:0000256" key="9">
    <source>
        <dbReference type="ARBA" id="ARBA00023002"/>
    </source>
</evidence>
<dbReference type="EMBL" id="LSSK01001208">
    <property type="protein sequence ID" value="OMH80378.1"/>
    <property type="molecule type" value="Genomic_DNA"/>
</dbReference>
<evidence type="ECO:0000256" key="4">
    <source>
        <dbReference type="ARBA" id="ARBA00022516"/>
    </source>
</evidence>
<evidence type="ECO:0000256" key="3">
    <source>
        <dbReference type="ARBA" id="ARBA00012413"/>
    </source>
</evidence>
<evidence type="ECO:0000256" key="18">
    <source>
        <dbReference type="ARBA" id="ARBA00069705"/>
    </source>
</evidence>
<accession>A0A1R1PHF6</accession>
<dbReference type="Proteomes" id="UP000188320">
    <property type="component" value="Unassembled WGS sequence"/>
</dbReference>
<dbReference type="PANTHER" id="PTHR21257">
    <property type="entry name" value="DELTA(14)-STEROL REDUCTASE"/>
    <property type="match status" value="1"/>
</dbReference>
<evidence type="ECO:0000256" key="19">
    <source>
        <dbReference type="SAM" id="Phobius"/>
    </source>
</evidence>
<evidence type="ECO:0000256" key="6">
    <source>
        <dbReference type="ARBA" id="ARBA00022857"/>
    </source>
</evidence>
<dbReference type="InterPro" id="IPR018083">
    <property type="entry name" value="Sterol_reductase_CS"/>
</dbReference>
<evidence type="ECO:0000256" key="5">
    <source>
        <dbReference type="ARBA" id="ARBA00022692"/>
    </source>
</evidence>
<comment type="caution">
    <text evidence="20">The sequence shown here is derived from an EMBL/GenBank/DDBJ whole genome shotgun (WGS) entry which is preliminary data.</text>
</comment>
<dbReference type="PROSITE" id="PS01017">
    <property type="entry name" value="STEROL_REDUCT_1"/>
    <property type="match status" value="1"/>
</dbReference>
<feature type="transmembrane region" description="Helical" evidence="19">
    <location>
        <begin position="151"/>
        <end position="170"/>
    </location>
</feature>
<evidence type="ECO:0000256" key="2">
    <source>
        <dbReference type="ARBA" id="ARBA00005402"/>
    </source>
</evidence>
<dbReference type="GO" id="GO:0006696">
    <property type="term" value="P:ergosterol biosynthetic process"/>
    <property type="evidence" value="ECO:0007669"/>
    <property type="project" value="TreeGrafter"/>
</dbReference>
<dbReference type="Pfam" id="PF01222">
    <property type="entry name" value="ERG4_ERG24"/>
    <property type="match status" value="1"/>
</dbReference>
<keyword evidence="12 19" id="KW-0472">Membrane</keyword>
<evidence type="ECO:0000256" key="1">
    <source>
        <dbReference type="ARBA" id="ARBA00004141"/>
    </source>
</evidence>
<protein>
    <recommendedName>
        <fullName evidence="18">Delta(14)-sterol reductase</fullName>
        <ecNumber evidence="3">1.3.1.70</ecNumber>
    </recommendedName>
    <alternativeName>
        <fullName evidence="15">C-14 sterol reductase</fullName>
    </alternativeName>
    <alternativeName>
        <fullName evidence="16">Sterol C14-reductase</fullName>
    </alternativeName>
</protein>
<evidence type="ECO:0000256" key="14">
    <source>
        <dbReference type="ARBA" id="ARBA00023221"/>
    </source>
</evidence>
<evidence type="ECO:0000256" key="15">
    <source>
        <dbReference type="ARBA" id="ARBA00030165"/>
    </source>
</evidence>
<dbReference type="GO" id="GO:0050613">
    <property type="term" value="F:Delta14-sterol reductase activity"/>
    <property type="evidence" value="ECO:0007669"/>
    <property type="project" value="UniProtKB-EC"/>
</dbReference>
<keyword evidence="14" id="KW-0753">Steroid metabolism</keyword>
<dbReference type="EC" id="1.3.1.70" evidence="3"/>
<keyword evidence="9" id="KW-0560">Oxidoreductase</keyword>
<dbReference type="OrthoDB" id="10262235at2759"/>
<dbReference type="GO" id="GO:0005789">
    <property type="term" value="C:endoplasmic reticulum membrane"/>
    <property type="evidence" value="ECO:0007669"/>
    <property type="project" value="TreeGrafter"/>
</dbReference>
<proteinExistence type="inferred from homology"/>
<dbReference type="PROSITE" id="PS01018">
    <property type="entry name" value="STEROL_REDUCT_2"/>
    <property type="match status" value="1"/>
</dbReference>
<keyword evidence="4" id="KW-0444">Lipid biosynthesis</keyword>
<dbReference type="FunFam" id="1.20.120.1630:FF:000011">
    <property type="entry name" value="Delta(14)-sterol reductase"/>
    <property type="match status" value="1"/>
</dbReference>
<evidence type="ECO:0000313" key="20">
    <source>
        <dbReference type="EMBL" id="OMH80378.1"/>
    </source>
</evidence>
<dbReference type="InterPro" id="IPR001171">
    <property type="entry name" value="ERG24_DHCR-like"/>
</dbReference>
<reference evidence="21" key="1">
    <citation type="submission" date="2017-01" db="EMBL/GenBank/DDBJ databases">
        <authorList>
            <person name="Wang Y."/>
            <person name="White M."/>
            <person name="Kvist S."/>
            <person name="Moncalvo J.-M."/>
        </authorList>
    </citation>
    <scope>NUCLEOTIDE SEQUENCE [LARGE SCALE GENOMIC DNA]</scope>
    <source>
        <strain evidence="21">COL-18-3</strain>
    </source>
</reference>
<evidence type="ECO:0000256" key="8">
    <source>
        <dbReference type="ARBA" id="ARBA00022989"/>
    </source>
</evidence>
<gene>
    <name evidence="20" type="ORF">AX774_g6190</name>
</gene>
<feature type="transmembrane region" description="Helical" evidence="19">
    <location>
        <begin position="110"/>
        <end position="131"/>
    </location>
</feature>
<dbReference type="Gene3D" id="1.20.120.1630">
    <property type="match status" value="1"/>
</dbReference>
<comment type="pathway">
    <text evidence="17">Steroid biosynthesis.</text>
</comment>
<comment type="similarity">
    <text evidence="2">Belongs to the ERG4/ERG24 family.</text>
</comment>
<name>A0A1R1PHF6_ZANCU</name>
<feature type="transmembrane region" description="Helical" evidence="19">
    <location>
        <begin position="20"/>
        <end position="41"/>
    </location>
</feature>
<evidence type="ECO:0000313" key="21">
    <source>
        <dbReference type="Proteomes" id="UP000188320"/>
    </source>
</evidence>
<evidence type="ECO:0000256" key="16">
    <source>
        <dbReference type="ARBA" id="ARBA00031227"/>
    </source>
</evidence>
<feature type="transmembrane region" description="Helical" evidence="19">
    <location>
        <begin position="182"/>
        <end position="201"/>
    </location>
</feature>
<comment type="subcellular location">
    <subcellularLocation>
        <location evidence="1">Membrane</location>
        <topology evidence="1">Multi-pass membrane protein</topology>
    </subcellularLocation>
</comment>
<evidence type="ECO:0000256" key="17">
    <source>
        <dbReference type="ARBA" id="ARBA00060577"/>
    </source>
</evidence>
<keyword evidence="11" id="KW-0443">Lipid metabolism</keyword>
<dbReference type="PANTHER" id="PTHR21257:SF52">
    <property type="entry name" value="DELTA(14)-STEROL REDUCTASE TM7SF2"/>
    <property type="match status" value="1"/>
</dbReference>
<keyword evidence="8 19" id="KW-1133">Transmembrane helix</keyword>
<evidence type="ECO:0000256" key="13">
    <source>
        <dbReference type="ARBA" id="ARBA00023166"/>
    </source>
</evidence>
<evidence type="ECO:0000256" key="10">
    <source>
        <dbReference type="ARBA" id="ARBA00023011"/>
    </source>
</evidence>
<feature type="transmembrane region" description="Helical" evidence="19">
    <location>
        <begin position="268"/>
        <end position="285"/>
    </location>
</feature>
<keyword evidence="13" id="KW-1207">Sterol metabolism</keyword>
<keyword evidence="6" id="KW-0521">NADP</keyword>
<evidence type="ECO:0000256" key="12">
    <source>
        <dbReference type="ARBA" id="ARBA00023136"/>
    </source>
</evidence>
<evidence type="ECO:0000256" key="7">
    <source>
        <dbReference type="ARBA" id="ARBA00022955"/>
    </source>
</evidence>
<keyword evidence="10" id="KW-0756">Sterol biosynthesis</keyword>
<organism evidence="20 21">
    <name type="scientific">Zancudomyces culisetae</name>
    <name type="common">Gut fungus</name>
    <name type="synonym">Smittium culisetae</name>
    <dbReference type="NCBI Taxonomy" id="1213189"/>
    <lineage>
        <taxon>Eukaryota</taxon>
        <taxon>Fungi</taxon>
        <taxon>Fungi incertae sedis</taxon>
        <taxon>Zoopagomycota</taxon>
        <taxon>Kickxellomycotina</taxon>
        <taxon>Harpellomycetes</taxon>
        <taxon>Harpellales</taxon>
        <taxon>Legeriomycetaceae</taxon>
        <taxon>Zancudomyces</taxon>
    </lineage>
</organism>
<keyword evidence="7" id="KW-0752">Steroid biosynthesis</keyword>
<keyword evidence="5 19" id="KW-0812">Transmembrane</keyword>
<sequence>MYLAYSVFGFTPFIYVADHYLQLATASYIFSTMQSVFLYVYSFRKSTDPSSPETMLALGGNSGSPLYDFFMGRELNPRVGSIFDLKYFCELRPGLIGWVVLNMCLAVKQYVTFGYITNSMVIVLLTQNFYVLESLWNESKVLTTMDITTDGFGWMLSVGDLSWVPFTYTLQARYLSFTPVDLSFFYATCVFLLSITGYLVFRLSNTQKNAFRTNPNNPKLKRLRYIETRAKTKLLVSGWWGLARHINYTGDWLLGLSQCLATGFSTPITYFFSIYFLILLVHRFYRDEHKCKVKYGDDWVKYCSLVPYKFIPYIY</sequence>